<feature type="transmembrane region" description="Helical" evidence="7">
    <location>
        <begin position="31"/>
        <end position="54"/>
    </location>
</feature>
<dbReference type="RefSeq" id="WP_229536101.1">
    <property type="nucleotide sequence ID" value="NZ_JAJHJB010000026.1"/>
</dbReference>
<evidence type="ECO:0000313" key="10">
    <source>
        <dbReference type="Proteomes" id="UP001165492"/>
    </source>
</evidence>
<evidence type="ECO:0000313" key="9">
    <source>
        <dbReference type="EMBL" id="MCC5467025.1"/>
    </source>
</evidence>
<feature type="transmembrane region" description="Helical" evidence="7">
    <location>
        <begin position="6"/>
        <end position="24"/>
    </location>
</feature>
<gene>
    <name evidence="9" type="ORF">LMF89_16905</name>
</gene>
<keyword evidence="5 7" id="KW-1133">Transmembrane helix</keyword>
<sequence>MEVLNIIEVIGTIAFAAAGALTGIHKHLDLFGVFMLALTTAVGGGIVRDVLIGINPPTAFVYPFFTIISLVTAIIVSINYQWINKFNNIIVICDAVGLGAFTAAGANMSFLYEYHRLFITVMMAVLSGVGGGLIRDVFVRDIPLIFRKEVYAVASIAGAICFFYSKPFLLGNGPMYLCFFVTVIIRMICMKYDINFPVPAAKGQEKYESKGE</sequence>
<feature type="domain" description="Glycine transporter" evidence="8">
    <location>
        <begin position="92"/>
        <end position="164"/>
    </location>
</feature>
<keyword evidence="6 7" id="KW-0472">Membrane</keyword>
<comment type="similarity">
    <text evidence="2">Belongs to the UPF0126 family.</text>
</comment>
<dbReference type="EMBL" id="JAJHJB010000026">
    <property type="protein sequence ID" value="MCC5467025.1"/>
    <property type="molecule type" value="Genomic_DNA"/>
</dbReference>
<keyword evidence="10" id="KW-1185">Reference proteome</keyword>
<dbReference type="Pfam" id="PF03458">
    <property type="entry name" value="Gly_transporter"/>
    <property type="match status" value="2"/>
</dbReference>
<feature type="domain" description="Glycine transporter" evidence="8">
    <location>
        <begin position="6"/>
        <end position="78"/>
    </location>
</feature>
<evidence type="ECO:0000256" key="2">
    <source>
        <dbReference type="ARBA" id="ARBA00008193"/>
    </source>
</evidence>
<evidence type="ECO:0000256" key="3">
    <source>
        <dbReference type="ARBA" id="ARBA00022475"/>
    </source>
</evidence>
<evidence type="ECO:0000256" key="7">
    <source>
        <dbReference type="SAM" id="Phobius"/>
    </source>
</evidence>
<dbReference type="InterPro" id="IPR005115">
    <property type="entry name" value="Gly_transporter"/>
</dbReference>
<dbReference type="PANTHER" id="PTHR30506:SF3">
    <property type="entry name" value="UPF0126 INNER MEMBRANE PROTEIN YADS-RELATED"/>
    <property type="match status" value="1"/>
</dbReference>
<keyword evidence="4 7" id="KW-0812">Transmembrane</keyword>
<feature type="transmembrane region" description="Helical" evidence="7">
    <location>
        <begin position="60"/>
        <end position="82"/>
    </location>
</feature>
<dbReference type="PANTHER" id="PTHR30506">
    <property type="entry name" value="INNER MEMBRANE PROTEIN"/>
    <property type="match status" value="1"/>
</dbReference>
<keyword evidence="3" id="KW-1003">Cell membrane</keyword>
<evidence type="ECO:0000256" key="4">
    <source>
        <dbReference type="ARBA" id="ARBA00022692"/>
    </source>
</evidence>
<feature type="transmembrane region" description="Helical" evidence="7">
    <location>
        <begin position="117"/>
        <end position="138"/>
    </location>
</feature>
<organism evidence="9 10">
    <name type="scientific">Pelosinus baikalensis</name>
    <dbReference type="NCBI Taxonomy" id="2892015"/>
    <lineage>
        <taxon>Bacteria</taxon>
        <taxon>Bacillati</taxon>
        <taxon>Bacillota</taxon>
        <taxon>Negativicutes</taxon>
        <taxon>Selenomonadales</taxon>
        <taxon>Sporomusaceae</taxon>
        <taxon>Pelosinus</taxon>
    </lineage>
</organism>
<comment type="caution">
    <text evidence="9">The sequence shown here is derived from an EMBL/GenBank/DDBJ whole genome shotgun (WGS) entry which is preliminary data.</text>
</comment>
<proteinExistence type="inferred from homology"/>
<feature type="transmembrane region" description="Helical" evidence="7">
    <location>
        <begin position="173"/>
        <end position="189"/>
    </location>
</feature>
<evidence type="ECO:0000259" key="8">
    <source>
        <dbReference type="Pfam" id="PF03458"/>
    </source>
</evidence>
<reference evidence="9" key="1">
    <citation type="submission" date="2021-11" db="EMBL/GenBank/DDBJ databases">
        <title>Description of a new species Pelosinus isolated from the bottom sediments of Lake Baikal.</title>
        <authorList>
            <person name="Zakharyuk A."/>
        </authorList>
    </citation>
    <scope>NUCLEOTIDE SEQUENCE</scope>
    <source>
        <strain evidence="9">Bkl1</strain>
    </source>
</reference>
<comment type="subcellular location">
    <subcellularLocation>
        <location evidence="1">Cell membrane</location>
        <topology evidence="1">Multi-pass membrane protein</topology>
    </subcellularLocation>
</comment>
<name>A0ABS8HV35_9FIRM</name>
<dbReference type="Proteomes" id="UP001165492">
    <property type="component" value="Unassembled WGS sequence"/>
</dbReference>
<protein>
    <submittedName>
        <fullName evidence="9">Trimeric intracellular cation channel family protein</fullName>
    </submittedName>
</protein>
<evidence type="ECO:0000256" key="6">
    <source>
        <dbReference type="ARBA" id="ARBA00023136"/>
    </source>
</evidence>
<evidence type="ECO:0000256" key="1">
    <source>
        <dbReference type="ARBA" id="ARBA00004651"/>
    </source>
</evidence>
<feature type="transmembrane region" description="Helical" evidence="7">
    <location>
        <begin position="89"/>
        <end position="111"/>
    </location>
</feature>
<evidence type="ECO:0000256" key="5">
    <source>
        <dbReference type="ARBA" id="ARBA00022989"/>
    </source>
</evidence>
<accession>A0ABS8HV35</accession>